<dbReference type="InterPro" id="IPR005361">
    <property type="entry name" value="UPF0158"/>
</dbReference>
<name>A0ABS6KM18_9MYCO</name>
<dbReference type="Pfam" id="PF03682">
    <property type="entry name" value="UPF0158"/>
    <property type="match status" value="1"/>
</dbReference>
<protein>
    <submittedName>
        <fullName evidence="1">Uncharacterized protein</fullName>
    </submittedName>
</protein>
<organism evidence="1 2">
    <name type="scientific">[Mycobacterium] fortunisiensis</name>
    <dbReference type="NCBI Taxonomy" id="2600579"/>
    <lineage>
        <taxon>Bacteria</taxon>
        <taxon>Bacillati</taxon>
        <taxon>Actinomycetota</taxon>
        <taxon>Actinomycetes</taxon>
        <taxon>Mycobacteriales</taxon>
        <taxon>Mycobacteriaceae</taxon>
        <taxon>Mycolicibacterium</taxon>
    </lineage>
</organism>
<evidence type="ECO:0000313" key="2">
    <source>
        <dbReference type="Proteomes" id="UP000812982"/>
    </source>
</evidence>
<proteinExistence type="predicted"/>
<accession>A0ABS6KM18</accession>
<dbReference type="Proteomes" id="UP000812982">
    <property type="component" value="Unassembled WGS sequence"/>
</dbReference>
<gene>
    <name evidence="1" type="ORF">FR943_12275</name>
</gene>
<evidence type="ECO:0000313" key="1">
    <source>
        <dbReference type="EMBL" id="MBU9764621.1"/>
    </source>
</evidence>
<sequence>MAGNGLLDAVTAGVPRATDLAAECAAALRIRDWDGDIELADHLDAVCGSGATPMLRPLPIDLDDLSTALHGNEVVTGARIHPETGEVRYFDRDYEEFGGEDEDGEDEGDEDDSRWLYVDSTGSREGYHDMEVFISTVADPDIVDRLEIAITGSGAFRRFKDVLSRWPDELTRYFAIRDDRELGRARAWLAEQGYRPASARRINP</sequence>
<keyword evidence="2" id="KW-1185">Reference proteome</keyword>
<dbReference type="EMBL" id="VOMB01000016">
    <property type="protein sequence ID" value="MBU9764621.1"/>
    <property type="molecule type" value="Genomic_DNA"/>
</dbReference>
<dbReference type="RefSeq" id="WP_217157319.1">
    <property type="nucleotide sequence ID" value="NZ_VOMB01000016.1"/>
</dbReference>
<reference evidence="1 2" key="1">
    <citation type="journal article" date="2021" name="Sci. Rep.">
        <title>Phenotypic and genomic hallmarks of a novel, potentially pathogenic rapidly growing Mycobacterium species related to the Mycobacterium fortuitum complex.</title>
        <authorList>
            <person name="Gharbi R."/>
            <person name="Khanna V."/>
            <person name="Frigui W."/>
            <person name="Mhenni B."/>
            <person name="Brosch R."/>
            <person name="Mardassi H."/>
        </authorList>
    </citation>
    <scope>NUCLEOTIDE SEQUENCE [LARGE SCALE GENOMIC DNA]</scope>
    <source>
        <strain evidence="1 2">TNTM28</strain>
    </source>
</reference>
<comment type="caution">
    <text evidence="1">The sequence shown here is derived from an EMBL/GenBank/DDBJ whole genome shotgun (WGS) entry which is preliminary data.</text>
</comment>